<keyword evidence="1 3" id="KW-0732">Signal</keyword>
<evidence type="ECO:0000256" key="2">
    <source>
        <dbReference type="ARBA" id="ARBA00023157"/>
    </source>
</evidence>
<organism evidence="5 6">
    <name type="scientific">Priapulus caudatus</name>
    <name type="common">Priapulid worm</name>
    <dbReference type="NCBI Taxonomy" id="37621"/>
    <lineage>
        <taxon>Eukaryota</taxon>
        <taxon>Metazoa</taxon>
        <taxon>Ecdysozoa</taxon>
        <taxon>Scalidophora</taxon>
        <taxon>Priapulida</taxon>
        <taxon>Priapulimorpha</taxon>
        <taxon>Priapulimorphida</taxon>
        <taxon>Priapulidae</taxon>
        <taxon>Priapulus</taxon>
    </lineage>
</organism>
<evidence type="ECO:0000313" key="5">
    <source>
        <dbReference type="Proteomes" id="UP000695022"/>
    </source>
</evidence>
<accession>A0ABM1DNZ4</accession>
<name>A0ABM1DNZ4_PRICU</name>
<sequence>MLSLRTITSLAALIILAILAVTSSVMAGLQCYECHNQRSNEACWQTIVNCSEKEEIDKQAYDTCFSKTVQTKTGPAITKGCALRPCVMDSAQSLALGCNNCMECCQEDLCNQKGGAPDSRSSFVLMWSIVTCGAILMHFY</sequence>
<evidence type="ECO:0000256" key="1">
    <source>
        <dbReference type="ARBA" id="ARBA00022729"/>
    </source>
</evidence>
<dbReference type="PANTHER" id="PTHR10036:SF3">
    <property type="entry name" value="PROTEIN SLEEPLESS-RELATED"/>
    <property type="match status" value="1"/>
</dbReference>
<evidence type="ECO:0000259" key="4">
    <source>
        <dbReference type="Pfam" id="PF00087"/>
    </source>
</evidence>
<feature type="domain" description="Snake toxin/toxin-like" evidence="4">
    <location>
        <begin position="29"/>
        <end position="111"/>
    </location>
</feature>
<feature type="signal peptide" evidence="3">
    <location>
        <begin position="1"/>
        <end position="27"/>
    </location>
</feature>
<dbReference type="Proteomes" id="UP000695022">
    <property type="component" value="Unplaced"/>
</dbReference>
<dbReference type="GeneID" id="106804829"/>
<dbReference type="InterPro" id="IPR035076">
    <property type="entry name" value="Toxin/TOLIP"/>
</dbReference>
<keyword evidence="5" id="KW-1185">Reference proteome</keyword>
<protein>
    <submittedName>
        <fullName evidence="6">Prostate stem cell antigen-like</fullName>
    </submittedName>
</protein>
<evidence type="ECO:0000313" key="6">
    <source>
        <dbReference type="RefSeq" id="XP_014661665.1"/>
    </source>
</evidence>
<dbReference type="InterPro" id="IPR045860">
    <property type="entry name" value="Snake_toxin-like_sf"/>
</dbReference>
<gene>
    <name evidence="6" type="primary">LOC106804829</name>
</gene>
<proteinExistence type="predicted"/>
<evidence type="ECO:0000256" key="3">
    <source>
        <dbReference type="SAM" id="SignalP"/>
    </source>
</evidence>
<dbReference type="SUPFAM" id="SSF57302">
    <property type="entry name" value="Snake toxin-like"/>
    <property type="match status" value="1"/>
</dbReference>
<dbReference type="RefSeq" id="XP_014661665.1">
    <property type="nucleotide sequence ID" value="XM_014806179.1"/>
</dbReference>
<dbReference type="Gene3D" id="2.10.60.10">
    <property type="entry name" value="CD59"/>
    <property type="match status" value="1"/>
</dbReference>
<feature type="chain" id="PRO_5046335961" evidence="3">
    <location>
        <begin position="28"/>
        <end position="140"/>
    </location>
</feature>
<reference evidence="6" key="1">
    <citation type="submission" date="2025-08" db="UniProtKB">
        <authorList>
            <consortium name="RefSeq"/>
        </authorList>
    </citation>
    <scope>IDENTIFICATION</scope>
</reference>
<keyword evidence="2" id="KW-1015">Disulfide bond</keyword>
<dbReference type="PANTHER" id="PTHR10036">
    <property type="entry name" value="CD59 GLYCOPROTEIN"/>
    <property type="match status" value="1"/>
</dbReference>
<dbReference type="Pfam" id="PF00087">
    <property type="entry name" value="Toxin_TOLIP"/>
    <property type="match status" value="1"/>
</dbReference>